<name>A0A1F2P8T0_9EURY</name>
<keyword evidence="7" id="KW-0378">Hydrolase</keyword>
<dbReference type="Gene3D" id="2.10.109.10">
    <property type="entry name" value="Umud Fragment, subunit A"/>
    <property type="match status" value="1"/>
</dbReference>
<keyword evidence="3 5" id="KW-1133">Transmembrane helix</keyword>
<dbReference type="GO" id="GO:0006465">
    <property type="term" value="P:signal peptide processing"/>
    <property type="evidence" value="ECO:0007669"/>
    <property type="project" value="InterPro"/>
</dbReference>
<evidence type="ECO:0000313" key="7">
    <source>
        <dbReference type="EMBL" id="OFV67402.1"/>
    </source>
</evidence>
<evidence type="ECO:0000313" key="8">
    <source>
        <dbReference type="Proteomes" id="UP000186940"/>
    </source>
</evidence>
<dbReference type="InterPro" id="IPR019533">
    <property type="entry name" value="Peptidase_S26"/>
</dbReference>
<dbReference type="GO" id="GO:0004252">
    <property type="term" value="F:serine-type endopeptidase activity"/>
    <property type="evidence" value="ECO:0007669"/>
    <property type="project" value="InterPro"/>
</dbReference>
<keyword evidence="4 5" id="KW-0472">Membrane</keyword>
<dbReference type="Proteomes" id="UP000186940">
    <property type="component" value="Unassembled WGS sequence"/>
</dbReference>
<sequence length="190" mass="21946">MYTDNRDWWYRGGEELRIIYVLSWVVTIFAIFSVVSHAVGLPWGLDAIHGSSMEPLITEEDIVVVVPYISTIMGEPERGDIIVFRSDRTRYMVMHRVYDILDENNGYITKGDNIERPDQEMGMEVIESKAIYGFVPQIFGHPLMIPKIGILTHAFIEFNPVFRYYLSGFILVFLVISLVIDSKRIFMGKN</sequence>
<dbReference type="AlphaFoldDB" id="A0A1F2P8T0"/>
<keyword evidence="2 5" id="KW-0812">Transmembrane</keyword>
<evidence type="ECO:0000259" key="6">
    <source>
        <dbReference type="Pfam" id="PF10502"/>
    </source>
</evidence>
<evidence type="ECO:0000256" key="4">
    <source>
        <dbReference type="ARBA" id="ARBA00023136"/>
    </source>
</evidence>
<dbReference type="PANTHER" id="PTHR10806:SF6">
    <property type="entry name" value="SIGNAL PEPTIDASE COMPLEX CATALYTIC SUBUNIT SEC11"/>
    <property type="match status" value="1"/>
</dbReference>
<protein>
    <submittedName>
        <fullName evidence="7">Peptidase S26B, eukaryotic signal peptidase</fullName>
        <ecNumber evidence="7">3.4.-.-</ecNumber>
    </submittedName>
</protein>
<evidence type="ECO:0000256" key="1">
    <source>
        <dbReference type="ARBA" id="ARBA00004370"/>
    </source>
</evidence>
<dbReference type="EC" id="3.4.-.-" evidence="7"/>
<dbReference type="InterPro" id="IPR001733">
    <property type="entry name" value="Peptidase_S26B"/>
</dbReference>
<feature type="transmembrane region" description="Helical" evidence="5">
    <location>
        <begin position="162"/>
        <end position="180"/>
    </location>
</feature>
<keyword evidence="8" id="KW-1185">Reference proteome</keyword>
<accession>A0A1F2P8T0</accession>
<dbReference type="InterPro" id="IPR036286">
    <property type="entry name" value="LexA/Signal_pep-like_sf"/>
</dbReference>
<organism evidence="7 8">
    <name type="scientific">Candidatus Syntropharchaeum caldarium</name>
    <dbReference type="NCBI Taxonomy" id="1838285"/>
    <lineage>
        <taxon>Archaea</taxon>
        <taxon>Methanobacteriati</taxon>
        <taxon>Methanobacteriota</taxon>
        <taxon>Stenosarchaea group</taxon>
        <taxon>Methanomicrobia</taxon>
        <taxon>Methanosarcinales</taxon>
        <taxon>ANME-2 cluster</taxon>
        <taxon>Candidatus Syntropharchaeum</taxon>
    </lineage>
</organism>
<evidence type="ECO:0000256" key="2">
    <source>
        <dbReference type="ARBA" id="ARBA00022692"/>
    </source>
</evidence>
<dbReference type="PANTHER" id="PTHR10806">
    <property type="entry name" value="SIGNAL PEPTIDASE COMPLEX CATALYTIC SUBUNIT SEC11"/>
    <property type="match status" value="1"/>
</dbReference>
<dbReference type="SUPFAM" id="SSF51306">
    <property type="entry name" value="LexA/Signal peptidase"/>
    <property type="match status" value="1"/>
</dbReference>
<proteinExistence type="predicted"/>
<dbReference type="CDD" id="cd06530">
    <property type="entry name" value="S26_SPase_I"/>
    <property type="match status" value="1"/>
</dbReference>
<feature type="transmembrane region" description="Helical" evidence="5">
    <location>
        <begin position="18"/>
        <end position="43"/>
    </location>
</feature>
<comment type="caution">
    <text evidence="7">The sequence shown here is derived from an EMBL/GenBank/DDBJ whole genome shotgun (WGS) entry which is preliminary data.</text>
</comment>
<evidence type="ECO:0000256" key="5">
    <source>
        <dbReference type="SAM" id="Phobius"/>
    </source>
</evidence>
<dbReference type="GO" id="GO:0016020">
    <property type="term" value="C:membrane"/>
    <property type="evidence" value="ECO:0007669"/>
    <property type="project" value="UniProtKB-SubCell"/>
</dbReference>
<reference evidence="7" key="1">
    <citation type="submission" date="2016-05" db="EMBL/GenBank/DDBJ databases">
        <title>Microbial consortia oxidize butane by reversing methanogenesis.</title>
        <authorList>
            <person name="Laso-Perez R."/>
            <person name="Richter M."/>
            <person name="Wegener G."/>
            <person name="Musat F."/>
        </authorList>
    </citation>
    <scope>NUCLEOTIDE SEQUENCE [LARGE SCALE GENOMIC DNA]</scope>
    <source>
        <strain evidence="7">BOX2</strain>
    </source>
</reference>
<dbReference type="Pfam" id="PF10502">
    <property type="entry name" value="Peptidase_S26"/>
    <property type="match status" value="1"/>
</dbReference>
<dbReference type="PATRIC" id="fig|1838285.3.peg.1340"/>
<dbReference type="EMBL" id="LYOS01000004">
    <property type="protein sequence ID" value="OFV67402.1"/>
    <property type="molecule type" value="Genomic_DNA"/>
</dbReference>
<dbReference type="STRING" id="1838285.SCAL_001320"/>
<feature type="domain" description="Peptidase S26" evidence="6">
    <location>
        <begin position="22"/>
        <end position="88"/>
    </location>
</feature>
<gene>
    <name evidence="7" type="ORF">SCAL_001320</name>
</gene>
<dbReference type="NCBIfam" id="TIGR02228">
    <property type="entry name" value="sigpep_I_arch"/>
    <property type="match status" value="1"/>
</dbReference>
<comment type="subcellular location">
    <subcellularLocation>
        <location evidence="1">Membrane</location>
    </subcellularLocation>
</comment>
<evidence type="ECO:0000256" key="3">
    <source>
        <dbReference type="ARBA" id="ARBA00022989"/>
    </source>
</evidence>